<evidence type="ECO:0000313" key="2">
    <source>
        <dbReference type="Proteomes" id="UP000037035"/>
    </source>
</evidence>
<proteinExistence type="predicted"/>
<organism evidence="1 2">
    <name type="scientific">Puccinia sorghi</name>
    <dbReference type="NCBI Taxonomy" id="27349"/>
    <lineage>
        <taxon>Eukaryota</taxon>
        <taxon>Fungi</taxon>
        <taxon>Dikarya</taxon>
        <taxon>Basidiomycota</taxon>
        <taxon>Pucciniomycotina</taxon>
        <taxon>Pucciniomycetes</taxon>
        <taxon>Pucciniales</taxon>
        <taxon>Pucciniaceae</taxon>
        <taxon>Puccinia</taxon>
    </lineage>
</organism>
<dbReference type="Proteomes" id="UP000037035">
    <property type="component" value="Unassembled WGS sequence"/>
</dbReference>
<name>A0A0L6ULZ0_9BASI</name>
<dbReference type="EMBL" id="LAVV01010103">
    <property type="protein sequence ID" value="KNZ49549.1"/>
    <property type="molecule type" value="Genomic_DNA"/>
</dbReference>
<keyword evidence="2" id="KW-1185">Reference proteome</keyword>
<sequence length="390" mass="44863">MKKISIKDAEAIYIKDGVYYVAILRTTSMATLRALLNMATLRTPTLLYTILDMAILRNTSLESILNMATLRTVLNMATLRTVLNMATLRSFLNMATLRSVLNMATLRKLSLILPHQEAVLNMVTLSTPSLIYWLNCPVQLRFYSVTYHPFTILKWKPSLIYKYYEHHHKYGHMMFLTMAILRMMFLMWPYQGQSPELGHNNEVFLYVAILRMVSIMWPYSEEQNVHRNYNQQGGAYLKKVFFRSFFKVVLPQVQRTLSTFGKNCGIFDRGCLDPITKLLHELQSLKVVPGEIQKIGTGQDQFLMACLNIKSMAHSKKVIFFPSPFLSPGKPGFSGLCCIGLFSQLENVAILIKAPDGFHYLSILKASLMWPNKGWHHVAILKIVSWMWPY</sequence>
<dbReference type="VEuPathDB" id="FungiDB:VP01_4944g1"/>
<dbReference type="AlphaFoldDB" id="A0A0L6ULZ0"/>
<reference evidence="1 2" key="1">
    <citation type="submission" date="2015-08" db="EMBL/GenBank/DDBJ databases">
        <title>Next Generation Sequencing and Analysis of the Genome of Puccinia sorghi L Schw, the Causal Agent of Maize Common Rust.</title>
        <authorList>
            <person name="Rochi L."/>
            <person name="Burguener G."/>
            <person name="Darino M."/>
            <person name="Turjanski A."/>
            <person name="Kreff E."/>
            <person name="Dieguez M.J."/>
            <person name="Sacco F."/>
        </authorList>
    </citation>
    <scope>NUCLEOTIDE SEQUENCE [LARGE SCALE GENOMIC DNA]</scope>
    <source>
        <strain evidence="1 2">RO10H11247</strain>
    </source>
</reference>
<protein>
    <submittedName>
        <fullName evidence="1">Uncharacterized protein</fullName>
    </submittedName>
</protein>
<evidence type="ECO:0000313" key="1">
    <source>
        <dbReference type="EMBL" id="KNZ49549.1"/>
    </source>
</evidence>
<gene>
    <name evidence="1" type="ORF">VP01_4944g1</name>
</gene>
<accession>A0A0L6ULZ0</accession>
<comment type="caution">
    <text evidence="1">The sequence shown here is derived from an EMBL/GenBank/DDBJ whole genome shotgun (WGS) entry which is preliminary data.</text>
</comment>